<proteinExistence type="predicted"/>
<dbReference type="EMBL" id="LCDO01000047">
    <property type="protein sequence ID" value="KKS53697.1"/>
    <property type="molecule type" value="Genomic_DNA"/>
</dbReference>
<sequence length="223" mass="25393">MNVELLSKIFSTSGQRREATGLIGGILFLLLLNILYAPDLGKFPNFLQVGYVGKFIVTFVIAYAIGELMLVVGWAWTVLGRLQPLKINSRSVKGWWIKFFRSNLDSTERTIDHDRLERLILGHARTEFTEQHLGLKSKYSRIINARYTTTMLIALSLTLIVVTLLDNTSLLDFTWLKFWAFFGVLVSLTVYHQDILNELSNFDSEVGDFLAQTERKVKKVGGN</sequence>
<gene>
    <name evidence="2" type="ORF">UV20_C0047G0008</name>
</gene>
<accession>A0A0G0ZYE6</accession>
<keyword evidence="1" id="KW-1133">Transmembrane helix</keyword>
<evidence type="ECO:0000256" key="1">
    <source>
        <dbReference type="SAM" id="Phobius"/>
    </source>
</evidence>
<protein>
    <submittedName>
        <fullName evidence="2">Uncharacterized protein</fullName>
    </submittedName>
</protein>
<feature type="transmembrane region" description="Helical" evidence="1">
    <location>
        <begin position="56"/>
        <end position="79"/>
    </location>
</feature>
<comment type="caution">
    <text evidence="2">The sequence shown here is derived from an EMBL/GenBank/DDBJ whole genome shotgun (WGS) entry which is preliminary data.</text>
</comment>
<feature type="transmembrane region" description="Helical" evidence="1">
    <location>
        <begin position="171"/>
        <end position="191"/>
    </location>
</feature>
<keyword evidence="1" id="KW-0472">Membrane</keyword>
<keyword evidence="1" id="KW-0812">Transmembrane</keyword>
<evidence type="ECO:0000313" key="2">
    <source>
        <dbReference type="EMBL" id="KKS53697.1"/>
    </source>
</evidence>
<dbReference type="Proteomes" id="UP000034837">
    <property type="component" value="Unassembled WGS sequence"/>
</dbReference>
<organism evidence="2 3">
    <name type="scientific">Candidatus Magasanikbacteria bacterium GW2011_GWA2_42_32</name>
    <dbReference type="NCBI Taxonomy" id="1619039"/>
    <lineage>
        <taxon>Bacteria</taxon>
        <taxon>Candidatus Magasanikiibacteriota</taxon>
    </lineage>
</organism>
<feature type="transmembrane region" description="Helical" evidence="1">
    <location>
        <begin position="20"/>
        <end position="36"/>
    </location>
</feature>
<reference evidence="2 3" key="1">
    <citation type="journal article" date="2015" name="Nature">
        <title>rRNA introns, odd ribosomes, and small enigmatic genomes across a large radiation of phyla.</title>
        <authorList>
            <person name="Brown C.T."/>
            <person name="Hug L.A."/>
            <person name="Thomas B.C."/>
            <person name="Sharon I."/>
            <person name="Castelle C.J."/>
            <person name="Singh A."/>
            <person name="Wilkins M.J."/>
            <person name="Williams K.H."/>
            <person name="Banfield J.F."/>
        </authorList>
    </citation>
    <scope>NUCLEOTIDE SEQUENCE [LARGE SCALE GENOMIC DNA]</scope>
</reference>
<feature type="transmembrane region" description="Helical" evidence="1">
    <location>
        <begin position="145"/>
        <end position="165"/>
    </location>
</feature>
<name>A0A0G0ZYE6_9BACT</name>
<dbReference type="AlphaFoldDB" id="A0A0G0ZYE6"/>
<evidence type="ECO:0000313" key="3">
    <source>
        <dbReference type="Proteomes" id="UP000034837"/>
    </source>
</evidence>